<proteinExistence type="predicted"/>
<protein>
    <submittedName>
        <fullName evidence="1">Uncharacterized protein</fullName>
    </submittedName>
</protein>
<reference evidence="1" key="1">
    <citation type="submission" date="2017-07" db="EMBL/GenBank/DDBJ databases">
        <authorList>
            <person name="Mikheyev A."/>
            <person name="Grau M."/>
        </authorList>
    </citation>
    <scope>NUCLEOTIDE SEQUENCE</scope>
    <source>
        <tissue evidence="1">Venom_gland</tissue>
    </source>
</reference>
<evidence type="ECO:0000313" key="1">
    <source>
        <dbReference type="EMBL" id="LAA61340.1"/>
    </source>
</evidence>
<name>A0A2D4GNL7_MICCO</name>
<dbReference type="AlphaFoldDB" id="A0A2D4GNL7"/>
<accession>A0A2D4GNL7</accession>
<sequence>MESKGINNRCSIFRDNYDCVLIIQFKDQMRLSAQRNFVTLSLLKLPKIGNAKTSPQKFMIIKKNVQKWTCYQWNSETKRRQNTMKFGTYGTVGWKIDKKGIKSQKGMICDK</sequence>
<dbReference type="EMBL" id="IACJ01143024">
    <property type="protein sequence ID" value="LAA61340.1"/>
    <property type="molecule type" value="Transcribed_RNA"/>
</dbReference>
<organism evidence="1">
    <name type="scientific">Micrurus corallinus</name>
    <name type="common">Brazilian coral snake</name>
    <dbReference type="NCBI Taxonomy" id="54390"/>
    <lineage>
        <taxon>Eukaryota</taxon>
        <taxon>Metazoa</taxon>
        <taxon>Chordata</taxon>
        <taxon>Craniata</taxon>
        <taxon>Vertebrata</taxon>
        <taxon>Euteleostomi</taxon>
        <taxon>Lepidosauria</taxon>
        <taxon>Squamata</taxon>
        <taxon>Bifurcata</taxon>
        <taxon>Unidentata</taxon>
        <taxon>Episquamata</taxon>
        <taxon>Toxicofera</taxon>
        <taxon>Serpentes</taxon>
        <taxon>Colubroidea</taxon>
        <taxon>Elapidae</taxon>
        <taxon>Elapinae</taxon>
        <taxon>Micrurus</taxon>
    </lineage>
</organism>
<reference evidence="1" key="2">
    <citation type="submission" date="2017-11" db="EMBL/GenBank/DDBJ databases">
        <title>Coralsnake Venomics: Analyses of Venom Gland Transcriptomes and Proteomes of Six Brazilian Taxa.</title>
        <authorList>
            <person name="Aird S.D."/>
            <person name="Jorge da Silva N."/>
            <person name="Qiu L."/>
            <person name="Villar-Briones A."/>
            <person name="Aparecida-Saddi V."/>
            <person name="Campos-Telles M.P."/>
            <person name="Grau M."/>
            <person name="Mikheyev A.S."/>
        </authorList>
    </citation>
    <scope>NUCLEOTIDE SEQUENCE</scope>
    <source>
        <tissue evidence="1">Venom_gland</tissue>
    </source>
</reference>